<dbReference type="InterPro" id="IPR017871">
    <property type="entry name" value="ABC_transporter-like_CS"/>
</dbReference>
<proteinExistence type="predicted"/>
<accession>A0A250KNJ3</accession>
<dbReference type="Gene3D" id="3.40.50.300">
    <property type="entry name" value="P-loop containing nucleotide triphosphate hydrolases"/>
    <property type="match status" value="1"/>
</dbReference>
<dbReference type="GO" id="GO:0005524">
    <property type="term" value="F:ATP binding"/>
    <property type="evidence" value="ECO:0007669"/>
    <property type="project" value="UniProtKB-KW"/>
</dbReference>
<keyword evidence="5 7" id="KW-1133">Transmembrane helix</keyword>
<feature type="transmembrane region" description="Helical" evidence="7">
    <location>
        <begin position="197"/>
        <end position="214"/>
    </location>
</feature>
<dbReference type="FunFam" id="3.40.50.300:FF:000218">
    <property type="entry name" value="Multidrug ABC transporter ATP-binding protein"/>
    <property type="match status" value="1"/>
</dbReference>
<dbReference type="Pfam" id="PF00005">
    <property type="entry name" value="ABC_tran"/>
    <property type="match status" value="1"/>
</dbReference>
<keyword evidence="4 10" id="KW-0067">ATP-binding</keyword>
<keyword evidence="3" id="KW-0547">Nucleotide-binding</keyword>
<dbReference type="PROSITE" id="PS50929">
    <property type="entry name" value="ABC_TM1F"/>
    <property type="match status" value="1"/>
</dbReference>
<comment type="subcellular location">
    <subcellularLocation>
        <location evidence="1">Cell membrane</location>
        <topology evidence="1">Multi-pass membrane protein</topology>
    </subcellularLocation>
</comment>
<keyword evidence="6 7" id="KW-0472">Membrane</keyword>
<feature type="domain" description="ABC transmembrane type-1" evidence="9">
    <location>
        <begin position="20"/>
        <end position="340"/>
    </location>
</feature>
<dbReference type="PROSITE" id="PS00211">
    <property type="entry name" value="ABC_TRANSPORTER_1"/>
    <property type="match status" value="1"/>
</dbReference>
<dbReference type="AlphaFoldDB" id="A0A250KNJ3"/>
<feature type="transmembrane region" description="Helical" evidence="7">
    <location>
        <begin position="285"/>
        <end position="302"/>
    </location>
</feature>
<dbReference type="SUPFAM" id="SSF52540">
    <property type="entry name" value="P-loop containing nucleoside triphosphate hydrolases"/>
    <property type="match status" value="1"/>
</dbReference>
<feature type="transmembrane region" description="Helical" evidence="7">
    <location>
        <begin position="308"/>
        <end position="325"/>
    </location>
</feature>
<dbReference type="SMART" id="SM00382">
    <property type="entry name" value="AAA"/>
    <property type="match status" value="1"/>
</dbReference>
<dbReference type="OrthoDB" id="9780296at2"/>
<evidence type="ECO:0000256" key="7">
    <source>
        <dbReference type="SAM" id="Phobius"/>
    </source>
</evidence>
<reference evidence="10 11" key="1">
    <citation type="submission" date="2017-05" db="EMBL/GenBank/DDBJ databases">
        <title>whole genome sequence of Prevotella melaninogenica GAI 07411.</title>
        <authorList>
            <person name="Kondo Y."/>
            <person name="Hoshino T."/>
        </authorList>
    </citation>
    <scope>NUCLEOTIDE SEQUENCE [LARGE SCALE GENOMIC DNA]</scope>
    <source>
        <strain evidence="10 11">GAI 07411</strain>
    </source>
</reference>
<evidence type="ECO:0000256" key="3">
    <source>
        <dbReference type="ARBA" id="ARBA00022741"/>
    </source>
</evidence>
<evidence type="ECO:0000313" key="11">
    <source>
        <dbReference type="Proteomes" id="UP000267517"/>
    </source>
</evidence>
<evidence type="ECO:0000256" key="4">
    <source>
        <dbReference type="ARBA" id="ARBA00022840"/>
    </source>
</evidence>
<feature type="transmembrane region" description="Helical" evidence="7">
    <location>
        <begin position="20"/>
        <end position="48"/>
    </location>
</feature>
<keyword evidence="2 7" id="KW-0812">Transmembrane</keyword>
<dbReference type="Proteomes" id="UP000267517">
    <property type="component" value="Chromosome I"/>
</dbReference>
<evidence type="ECO:0000259" key="8">
    <source>
        <dbReference type="PROSITE" id="PS50893"/>
    </source>
</evidence>
<gene>
    <name evidence="10" type="ORF">PMEL1_01401</name>
</gene>
<dbReference type="GO" id="GO:0005886">
    <property type="term" value="C:plasma membrane"/>
    <property type="evidence" value="ECO:0007669"/>
    <property type="project" value="UniProtKB-SubCell"/>
</dbReference>
<feature type="transmembrane region" description="Helical" evidence="7">
    <location>
        <begin position="81"/>
        <end position="105"/>
    </location>
</feature>
<dbReference type="InterPro" id="IPR003593">
    <property type="entry name" value="AAA+_ATPase"/>
</dbReference>
<evidence type="ECO:0000313" key="10">
    <source>
        <dbReference type="EMBL" id="BBA29463.1"/>
    </source>
</evidence>
<evidence type="ECO:0000256" key="6">
    <source>
        <dbReference type="ARBA" id="ARBA00023136"/>
    </source>
</evidence>
<dbReference type="CDD" id="cd18552">
    <property type="entry name" value="ABC_6TM_MsbA_like"/>
    <property type="match status" value="1"/>
</dbReference>
<dbReference type="Gene3D" id="1.20.1560.10">
    <property type="entry name" value="ABC transporter type 1, transmembrane domain"/>
    <property type="match status" value="1"/>
</dbReference>
<dbReference type="InterPro" id="IPR011527">
    <property type="entry name" value="ABC1_TM_dom"/>
</dbReference>
<dbReference type="PANTHER" id="PTHR24221:SF654">
    <property type="entry name" value="ATP-BINDING CASSETTE SUB-FAMILY B MEMBER 6"/>
    <property type="match status" value="1"/>
</dbReference>
<dbReference type="PROSITE" id="PS50893">
    <property type="entry name" value="ABC_TRANSPORTER_2"/>
    <property type="match status" value="1"/>
</dbReference>
<dbReference type="InterPro" id="IPR039421">
    <property type="entry name" value="Type_1_exporter"/>
</dbReference>
<feature type="transmembrane region" description="Helical" evidence="7">
    <location>
        <begin position="174"/>
        <end position="191"/>
    </location>
</feature>
<dbReference type="RefSeq" id="WP_120174559.1">
    <property type="nucleotide sequence ID" value="NZ_AP018049.1"/>
</dbReference>
<feature type="domain" description="ABC transporter" evidence="8">
    <location>
        <begin position="374"/>
        <end position="616"/>
    </location>
</feature>
<dbReference type="GO" id="GO:0016887">
    <property type="term" value="F:ATP hydrolysis activity"/>
    <property type="evidence" value="ECO:0007669"/>
    <property type="project" value="InterPro"/>
</dbReference>
<evidence type="ECO:0000256" key="2">
    <source>
        <dbReference type="ARBA" id="ARBA00022692"/>
    </source>
</evidence>
<organism evidence="10 11">
    <name type="scientific">Prevotella melaninogenica</name>
    <dbReference type="NCBI Taxonomy" id="28132"/>
    <lineage>
        <taxon>Bacteria</taxon>
        <taxon>Pseudomonadati</taxon>
        <taxon>Bacteroidota</taxon>
        <taxon>Bacteroidia</taxon>
        <taxon>Bacteroidales</taxon>
        <taxon>Prevotellaceae</taxon>
        <taxon>Prevotella</taxon>
    </lineage>
</organism>
<evidence type="ECO:0000256" key="1">
    <source>
        <dbReference type="ARBA" id="ARBA00004651"/>
    </source>
</evidence>
<dbReference type="PANTHER" id="PTHR24221">
    <property type="entry name" value="ATP-BINDING CASSETTE SUB-FAMILY B"/>
    <property type="match status" value="1"/>
</dbReference>
<dbReference type="InterPro" id="IPR003439">
    <property type="entry name" value="ABC_transporter-like_ATP-bd"/>
</dbReference>
<dbReference type="SUPFAM" id="SSF90123">
    <property type="entry name" value="ABC transporter transmembrane region"/>
    <property type="match status" value="1"/>
</dbReference>
<dbReference type="Pfam" id="PF00664">
    <property type="entry name" value="ABC_membrane"/>
    <property type="match status" value="1"/>
</dbReference>
<protein>
    <submittedName>
        <fullName evidence="10">ABC transporter ATP-binding protein</fullName>
    </submittedName>
</protein>
<dbReference type="InterPro" id="IPR036640">
    <property type="entry name" value="ABC1_TM_sf"/>
</dbReference>
<evidence type="ECO:0000259" key="9">
    <source>
        <dbReference type="PROSITE" id="PS50929"/>
    </source>
</evidence>
<sequence length="619" mass="69821">MKEFIHVLRRFVPPYKKYLVLSIIFNILSAILNIFSFATLIPLLQILFKVDAGTGAMRAMAWSEGSFKEVLSNNADYYTQIYITSWGPTTVLLVIGLLLAFMTFLKTGAYFLSSASITPIRTGVVRDIRNQLYEKITSLSLGFFSEERKGDIIARMSGDVQEVDNSIMSSIDMLFKNPVLIIIYFTTLLIISWQLTLFTLIFVPIFGWFMGFVGRKLKQNSMTAQKLWSDTMSQVEETLGGLRVIKAFCAEGMMNERFDKINSQYRNDIMRVNIRQQLAHPMSEFLGTVMIVVVLWFGGTLVLGESPIISGPTFIYYLVILYSIINPLKEFSRAGYNIPKGLASMERIDKILKAEVKIQDPEKPVHIDSFEHEIEFRNVSFAYTDGKDDEENPELHWVLKNINLVIPKGKTIALVGQSGSGKSTLLDLIPRYYDVQEGEILIDGINIKDLGVHDLRQLIGNVNQEAILFNDSFKNNISFGVNATDEAIAEAAKIANAHEFILSSEKGYDTNIGDRGGRLSGGQRQRVSIARAILKNPPILILDEATSALDTESERLVQDALYKLMKTRTTIAVAHRLSTIKNSDEICVLHEGEIVERGTHDELMDIEGYYKKLHDMQEI</sequence>
<dbReference type="EMBL" id="AP018049">
    <property type="protein sequence ID" value="BBA29463.1"/>
    <property type="molecule type" value="Genomic_DNA"/>
</dbReference>
<name>A0A250KNJ3_9BACT</name>
<dbReference type="InterPro" id="IPR027417">
    <property type="entry name" value="P-loop_NTPase"/>
</dbReference>
<dbReference type="GO" id="GO:0140359">
    <property type="term" value="F:ABC-type transporter activity"/>
    <property type="evidence" value="ECO:0007669"/>
    <property type="project" value="InterPro"/>
</dbReference>
<dbReference type="GO" id="GO:0034040">
    <property type="term" value="F:ATPase-coupled lipid transmembrane transporter activity"/>
    <property type="evidence" value="ECO:0007669"/>
    <property type="project" value="TreeGrafter"/>
</dbReference>
<evidence type="ECO:0000256" key="5">
    <source>
        <dbReference type="ARBA" id="ARBA00022989"/>
    </source>
</evidence>